<dbReference type="EC" id="2.7.7.65" evidence="1"/>
<feature type="domain" description="PAC" evidence="7">
    <location>
        <begin position="417"/>
        <end position="465"/>
    </location>
</feature>
<dbReference type="PANTHER" id="PTHR45138">
    <property type="entry name" value="REGULATORY COMPONENTS OF SENSORY TRANSDUCTION SYSTEM"/>
    <property type="match status" value="1"/>
</dbReference>
<dbReference type="PROSITE" id="PS50112">
    <property type="entry name" value="PAS"/>
    <property type="match status" value="1"/>
</dbReference>
<sequence>MSAPSNLPAAPGSVEVRAGPRQFGRGRGKVRFLGLSIAVLTAGFCAASGWTLYDLRQSTYAQAVSSETNLLNALSQDVARNIELYDMSLQAVVDGLAEPKLASLDPHLQDMVLYDRAASAKSLGSILVLDRDGVVFRGSKAGAIGADLGDREYFTAQKASPDRGLFISAPFTRRVTGDDEVIALSRSLKAADGSFAGVVVGTMRLAYFRELFSKANLGRLGSINLFRTDGVSLMRLPYDPSQIGLSFAKSANFQQFVQSPSGTFTGKATIDGVDRIYSFTHVGDLPLVMNVALAEEDVFAIWRAKTVSIGLGLVALCAAAGVLPQLLKQQLRRTAEAEAQLSRSEAQYRLFADHAQDVIVRLDRSLRRTYVSPAVSNMLGYAPEELLGHSFSALVHPEDWPNVAVLICASQAEGANTEATYRLRHKAGHHVWIEARYSLVDEDGGFIVVLRDISKRKAAEEQLEALNAELARVARCDALTGLSNRRHFDEALDSEWRRAKRDRGAISLLLLDVDRFKLYNDRYGHQEGDACLRAVATAVASGVRRPGDLAARYGGEELAIVLPGTDEKGAVQVAERVRVAIESLAIPHLGNAGCGSVVTASLGCATLNPADEEGEPSKLVALADARLYEAKRTGRNRVGTSMSDAGVAPDALHEVERLGVLANYEKNGAARSSDSLDRIAKLAAHLLGTPMAFVSLVGHEEAILVGRHNVEMERVRRDIAYCTHTIQGDEPLVVPSTHADPRFSDNPITRSGIGFYAGAPLISPSNGHKLGSLCVVDHRARPPLDAAQRHLLAGLALLVIDDLESRRAASETDSPAPSRTRAA</sequence>
<proteinExistence type="predicted"/>
<evidence type="ECO:0000259" key="6">
    <source>
        <dbReference type="PROSITE" id="PS50112"/>
    </source>
</evidence>
<dbReference type="PANTHER" id="PTHR45138:SF9">
    <property type="entry name" value="DIGUANYLATE CYCLASE DGCM-RELATED"/>
    <property type="match status" value="1"/>
</dbReference>
<evidence type="ECO:0000313" key="9">
    <source>
        <dbReference type="EMBL" id="RYC29780.1"/>
    </source>
</evidence>
<evidence type="ECO:0000256" key="4">
    <source>
        <dbReference type="SAM" id="MobiDB-lite"/>
    </source>
</evidence>
<dbReference type="InterPro" id="IPR029787">
    <property type="entry name" value="Nucleotide_cyclase"/>
</dbReference>
<dbReference type="SMART" id="SM00267">
    <property type="entry name" value="GGDEF"/>
    <property type="match status" value="1"/>
</dbReference>
<dbReference type="OrthoDB" id="9812260at2"/>
<dbReference type="InterPro" id="IPR000700">
    <property type="entry name" value="PAS-assoc_C"/>
</dbReference>
<dbReference type="NCBIfam" id="TIGR00229">
    <property type="entry name" value="sensory_box"/>
    <property type="match status" value="1"/>
</dbReference>
<dbReference type="CDD" id="cd12914">
    <property type="entry name" value="PDC1_DGC_like"/>
    <property type="match status" value="1"/>
</dbReference>
<keyword evidence="5" id="KW-0472">Membrane</keyword>
<dbReference type="InterPro" id="IPR000160">
    <property type="entry name" value="GGDEF_dom"/>
</dbReference>
<dbReference type="FunFam" id="3.30.70.270:FF:000001">
    <property type="entry name" value="Diguanylate cyclase domain protein"/>
    <property type="match status" value="1"/>
</dbReference>
<evidence type="ECO:0000256" key="2">
    <source>
        <dbReference type="ARBA" id="ARBA00034247"/>
    </source>
</evidence>
<dbReference type="CDD" id="cd01949">
    <property type="entry name" value="GGDEF"/>
    <property type="match status" value="1"/>
</dbReference>
<evidence type="ECO:0000313" key="10">
    <source>
        <dbReference type="Proteomes" id="UP000290759"/>
    </source>
</evidence>
<feature type="transmembrane region" description="Helical" evidence="5">
    <location>
        <begin position="32"/>
        <end position="53"/>
    </location>
</feature>
<dbReference type="Pfam" id="PF22588">
    <property type="entry name" value="dCache_1_like"/>
    <property type="match status" value="1"/>
</dbReference>
<dbReference type="NCBIfam" id="TIGR00254">
    <property type="entry name" value="GGDEF"/>
    <property type="match status" value="1"/>
</dbReference>
<dbReference type="CDD" id="cd12915">
    <property type="entry name" value="PDC2_DGC_like"/>
    <property type="match status" value="1"/>
</dbReference>
<dbReference type="EMBL" id="QYBB01000040">
    <property type="protein sequence ID" value="RYC29780.1"/>
    <property type="molecule type" value="Genomic_DNA"/>
</dbReference>
<dbReference type="Gene3D" id="3.30.450.20">
    <property type="entry name" value="PAS domain"/>
    <property type="match status" value="3"/>
</dbReference>
<dbReference type="CDD" id="cd00130">
    <property type="entry name" value="PAS"/>
    <property type="match status" value="1"/>
</dbReference>
<reference evidence="9 10" key="2">
    <citation type="submission" date="2019-02" db="EMBL/GenBank/DDBJ databases">
        <title>'Lichenibacterium ramalinii' gen. nov. sp. nov., 'Lichenibacterium minor' gen. nov. sp. nov.</title>
        <authorList>
            <person name="Pankratov T."/>
        </authorList>
    </citation>
    <scope>NUCLEOTIDE SEQUENCE [LARGE SCALE GENOMIC DNA]</scope>
    <source>
        <strain evidence="9 10">RmlP026</strain>
    </source>
</reference>
<dbReference type="InterPro" id="IPR035965">
    <property type="entry name" value="PAS-like_dom_sf"/>
</dbReference>
<evidence type="ECO:0000259" key="8">
    <source>
        <dbReference type="PROSITE" id="PS50887"/>
    </source>
</evidence>
<protein>
    <recommendedName>
        <fullName evidence="1">diguanylate cyclase</fullName>
        <ecNumber evidence="1">2.7.7.65</ecNumber>
    </recommendedName>
</protein>
<organism evidence="9 10">
    <name type="scientific">Lichenibacterium minor</name>
    <dbReference type="NCBI Taxonomy" id="2316528"/>
    <lineage>
        <taxon>Bacteria</taxon>
        <taxon>Pseudomonadati</taxon>
        <taxon>Pseudomonadota</taxon>
        <taxon>Alphaproteobacteria</taxon>
        <taxon>Hyphomicrobiales</taxon>
        <taxon>Lichenihabitantaceae</taxon>
        <taxon>Lichenibacterium</taxon>
    </lineage>
</organism>
<dbReference type="SMART" id="SM00091">
    <property type="entry name" value="PAS"/>
    <property type="match status" value="1"/>
</dbReference>
<dbReference type="PROSITE" id="PS50887">
    <property type="entry name" value="GGDEF"/>
    <property type="match status" value="1"/>
</dbReference>
<dbReference type="SUPFAM" id="SSF55785">
    <property type="entry name" value="PYP-like sensor domain (PAS domain)"/>
    <property type="match status" value="1"/>
</dbReference>
<dbReference type="GO" id="GO:0043709">
    <property type="term" value="P:cell adhesion involved in single-species biofilm formation"/>
    <property type="evidence" value="ECO:0007669"/>
    <property type="project" value="TreeGrafter"/>
</dbReference>
<dbReference type="InterPro" id="IPR000014">
    <property type="entry name" value="PAS"/>
</dbReference>
<dbReference type="SUPFAM" id="SSF55073">
    <property type="entry name" value="Nucleotide cyclase"/>
    <property type="match status" value="1"/>
</dbReference>
<name>A0A4Q2U124_9HYPH</name>
<dbReference type="Pfam" id="PF00990">
    <property type="entry name" value="GGDEF"/>
    <property type="match status" value="1"/>
</dbReference>
<dbReference type="InterPro" id="IPR050469">
    <property type="entry name" value="Diguanylate_Cyclase"/>
</dbReference>
<dbReference type="SMART" id="SM00065">
    <property type="entry name" value="GAF"/>
    <property type="match status" value="1"/>
</dbReference>
<feature type="domain" description="PAS" evidence="6">
    <location>
        <begin position="344"/>
        <end position="399"/>
    </location>
</feature>
<dbReference type="Gene3D" id="3.30.70.270">
    <property type="match status" value="1"/>
</dbReference>
<feature type="coiled-coil region" evidence="3">
    <location>
        <begin position="449"/>
        <end position="476"/>
    </location>
</feature>
<dbReference type="InterPro" id="IPR054327">
    <property type="entry name" value="His-kinase-like_sensor"/>
</dbReference>
<keyword evidence="3" id="KW-0175">Coiled coil</keyword>
<dbReference type="InterPro" id="IPR003018">
    <property type="entry name" value="GAF"/>
</dbReference>
<dbReference type="InterPro" id="IPR043128">
    <property type="entry name" value="Rev_trsase/Diguanyl_cyclase"/>
</dbReference>
<feature type="region of interest" description="Disordered" evidence="4">
    <location>
        <begin position="1"/>
        <end position="20"/>
    </location>
</feature>
<comment type="catalytic activity">
    <reaction evidence="2">
        <text>2 GTP = 3',3'-c-di-GMP + 2 diphosphate</text>
        <dbReference type="Rhea" id="RHEA:24898"/>
        <dbReference type="ChEBI" id="CHEBI:33019"/>
        <dbReference type="ChEBI" id="CHEBI:37565"/>
        <dbReference type="ChEBI" id="CHEBI:58805"/>
        <dbReference type="EC" id="2.7.7.65"/>
    </reaction>
</comment>
<evidence type="ECO:0000259" key="7">
    <source>
        <dbReference type="PROSITE" id="PS50113"/>
    </source>
</evidence>
<dbReference type="PROSITE" id="PS50113">
    <property type="entry name" value="PAC"/>
    <property type="match status" value="1"/>
</dbReference>
<dbReference type="SUPFAM" id="SSF55781">
    <property type="entry name" value="GAF domain-like"/>
    <property type="match status" value="1"/>
</dbReference>
<dbReference type="GO" id="GO:0052621">
    <property type="term" value="F:diguanylate cyclase activity"/>
    <property type="evidence" value="ECO:0007669"/>
    <property type="project" value="UniProtKB-EC"/>
</dbReference>
<dbReference type="GO" id="GO:0005886">
    <property type="term" value="C:plasma membrane"/>
    <property type="evidence" value="ECO:0007669"/>
    <property type="project" value="TreeGrafter"/>
</dbReference>
<dbReference type="Proteomes" id="UP000290759">
    <property type="component" value="Unassembled WGS sequence"/>
</dbReference>
<dbReference type="InterPro" id="IPR029016">
    <property type="entry name" value="GAF-like_dom_sf"/>
</dbReference>
<reference evidence="9 10" key="1">
    <citation type="submission" date="2018-12" db="EMBL/GenBank/DDBJ databases">
        <authorList>
            <person name="Grouzdev D.S."/>
            <person name="Krutkina M.S."/>
        </authorList>
    </citation>
    <scope>NUCLEOTIDE SEQUENCE [LARGE SCALE GENOMIC DNA]</scope>
    <source>
        <strain evidence="9 10">RmlP026</strain>
    </source>
</reference>
<accession>A0A4Q2U124</accession>
<keyword evidence="5" id="KW-0812">Transmembrane</keyword>
<dbReference type="GO" id="GO:1902201">
    <property type="term" value="P:negative regulation of bacterial-type flagellum-dependent cell motility"/>
    <property type="evidence" value="ECO:0007669"/>
    <property type="project" value="TreeGrafter"/>
</dbReference>
<dbReference type="AlphaFoldDB" id="A0A4Q2U124"/>
<dbReference type="Gene3D" id="3.30.450.40">
    <property type="match status" value="1"/>
</dbReference>
<dbReference type="InterPro" id="IPR013655">
    <property type="entry name" value="PAS_fold_3"/>
</dbReference>
<keyword evidence="10" id="KW-1185">Reference proteome</keyword>
<feature type="domain" description="GGDEF" evidence="8">
    <location>
        <begin position="504"/>
        <end position="643"/>
    </location>
</feature>
<evidence type="ECO:0000256" key="1">
    <source>
        <dbReference type="ARBA" id="ARBA00012528"/>
    </source>
</evidence>
<dbReference type="Pfam" id="PF08447">
    <property type="entry name" value="PAS_3"/>
    <property type="match status" value="1"/>
</dbReference>
<evidence type="ECO:0000256" key="5">
    <source>
        <dbReference type="SAM" id="Phobius"/>
    </source>
</evidence>
<comment type="caution">
    <text evidence="9">The sequence shown here is derived from an EMBL/GenBank/DDBJ whole genome shotgun (WGS) entry which is preliminary data.</text>
</comment>
<gene>
    <name evidence="9" type="ORF">D3273_22210</name>
</gene>
<keyword evidence="5" id="KW-1133">Transmembrane helix</keyword>
<dbReference type="RefSeq" id="WP_129229086.1">
    <property type="nucleotide sequence ID" value="NZ_QYBB01000040.1"/>
</dbReference>
<evidence type="ECO:0000256" key="3">
    <source>
        <dbReference type="SAM" id="Coils"/>
    </source>
</evidence>